<dbReference type="InterPro" id="IPR027417">
    <property type="entry name" value="P-loop_NTPase"/>
</dbReference>
<keyword evidence="5 10" id="KW-0812">Transmembrane</keyword>
<keyword evidence="4" id="KW-0997">Cell inner membrane</keyword>
<evidence type="ECO:0000313" key="13">
    <source>
        <dbReference type="EMBL" id="ASN81068.1"/>
    </source>
</evidence>
<dbReference type="InterPro" id="IPR036640">
    <property type="entry name" value="ABC1_TM_sf"/>
</dbReference>
<dbReference type="Pfam" id="PF00664">
    <property type="entry name" value="ABC_membrane"/>
    <property type="match status" value="1"/>
</dbReference>
<feature type="domain" description="ABC transporter" evidence="11">
    <location>
        <begin position="370"/>
        <end position="604"/>
    </location>
</feature>
<feature type="transmembrane region" description="Helical" evidence="10">
    <location>
        <begin position="282"/>
        <end position="300"/>
    </location>
</feature>
<dbReference type="InterPro" id="IPR039421">
    <property type="entry name" value="Type_1_exporter"/>
</dbReference>
<dbReference type="PANTHER" id="PTHR43394">
    <property type="entry name" value="ATP-DEPENDENT PERMEASE MDL1, MITOCHONDRIAL"/>
    <property type="match status" value="1"/>
</dbReference>
<evidence type="ECO:0000313" key="14">
    <source>
        <dbReference type="Proteomes" id="UP000259030"/>
    </source>
</evidence>
<feature type="transmembrane region" description="Helical" evidence="10">
    <location>
        <begin position="178"/>
        <end position="208"/>
    </location>
</feature>
<keyword evidence="14" id="KW-1185">Reference proteome</keyword>
<dbReference type="Pfam" id="PF00005">
    <property type="entry name" value="ABC_tran"/>
    <property type="match status" value="1"/>
</dbReference>
<dbReference type="CDD" id="cd18778">
    <property type="entry name" value="ABC_6TM_exporter_like"/>
    <property type="match status" value="1"/>
</dbReference>
<dbReference type="SUPFAM" id="SSF90123">
    <property type="entry name" value="ABC transporter transmembrane region"/>
    <property type="match status" value="1"/>
</dbReference>
<evidence type="ECO:0000259" key="12">
    <source>
        <dbReference type="PROSITE" id="PS50929"/>
    </source>
</evidence>
<evidence type="ECO:0000259" key="11">
    <source>
        <dbReference type="PROSITE" id="PS50893"/>
    </source>
</evidence>
<evidence type="ECO:0000256" key="5">
    <source>
        <dbReference type="ARBA" id="ARBA00022692"/>
    </source>
</evidence>
<name>A0A221SWR7_9DEIO</name>
<protein>
    <submittedName>
        <fullName evidence="13">ABC transporter ATP-binding protein</fullName>
    </submittedName>
</protein>
<dbReference type="PANTHER" id="PTHR43394:SF1">
    <property type="entry name" value="ATP-BINDING CASSETTE SUB-FAMILY B MEMBER 10, MITOCHONDRIAL"/>
    <property type="match status" value="1"/>
</dbReference>
<dbReference type="InterPro" id="IPR003439">
    <property type="entry name" value="ABC_transporter-like_ATP-bd"/>
</dbReference>
<evidence type="ECO:0000256" key="8">
    <source>
        <dbReference type="ARBA" id="ARBA00022989"/>
    </source>
</evidence>
<dbReference type="GO" id="GO:0005524">
    <property type="term" value="F:ATP binding"/>
    <property type="evidence" value="ECO:0007669"/>
    <property type="project" value="UniProtKB-KW"/>
</dbReference>
<gene>
    <name evidence="13" type="ORF">DFI_08695</name>
</gene>
<dbReference type="PROSITE" id="PS50929">
    <property type="entry name" value="ABC_TM1F"/>
    <property type="match status" value="1"/>
</dbReference>
<dbReference type="PROSITE" id="PS50893">
    <property type="entry name" value="ABC_TRANSPORTER_2"/>
    <property type="match status" value="1"/>
</dbReference>
<evidence type="ECO:0000256" key="1">
    <source>
        <dbReference type="ARBA" id="ARBA00004651"/>
    </source>
</evidence>
<dbReference type="Proteomes" id="UP000259030">
    <property type="component" value="Chromosome"/>
</dbReference>
<evidence type="ECO:0000256" key="4">
    <source>
        <dbReference type="ARBA" id="ARBA00022519"/>
    </source>
</evidence>
<proteinExistence type="predicted"/>
<dbReference type="PROSITE" id="PS00211">
    <property type="entry name" value="ABC_TRANSPORTER_1"/>
    <property type="match status" value="1"/>
</dbReference>
<feature type="transmembrane region" description="Helical" evidence="10">
    <location>
        <begin position="52"/>
        <end position="74"/>
    </location>
</feature>
<keyword evidence="8 10" id="KW-1133">Transmembrane helix</keyword>
<keyword evidence="7 13" id="KW-0067">ATP-binding</keyword>
<feature type="domain" description="ABC transmembrane type-1" evidence="12">
    <location>
        <begin position="54"/>
        <end position="335"/>
    </location>
</feature>
<keyword evidence="3" id="KW-1003">Cell membrane</keyword>
<dbReference type="STRING" id="317577.GCA_000419625_02176"/>
<dbReference type="GO" id="GO:0005886">
    <property type="term" value="C:plasma membrane"/>
    <property type="evidence" value="ECO:0007669"/>
    <property type="project" value="UniProtKB-SubCell"/>
</dbReference>
<dbReference type="InterPro" id="IPR011527">
    <property type="entry name" value="ABC1_TM_dom"/>
</dbReference>
<comment type="subcellular location">
    <subcellularLocation>
        <location evidence="1">Cell membrane</location>
        <topology evidence="1">Multi-pass membrane protein</topology>
    </subcellularLocation>
</comment>
<dbReference type="GO" id="GO:0015421">
    <property type="term" value="F:ABC-type oligopeptide transporter activity"/>
    <property type="evidence" value="ECO:0007669"/>
    <property type="project" value="TreeGrafter"/>
</dbReference>
<dbReference type="SUPFAM" id="SSF52540">
    <property type="entry name" value="P-loop containing nucleoside triphosphate hydrolases"/>
    <property type="match status" value="1"/>
</dbReference>
<accession>A0A221SWR7</accession>
<dbReference type="Gene3D" id="3.40.50.300">
    <property type="entry name" value="P-loop containing nucleotide triphosphate hydrolases"/>
    <property type="match status" value="1"/>
</dbReference>
<dbReference type="InterPro" id="IPR003593">
    <property type="entry name" value="AAA+_ATPase"/>
</dbReference>
<dbReference type="GO" id="GO:0016887">
    <property type="term" value="F:ATP hydrolysis activity"/>
    <property type="evidence" value="ECO:0007669"/>
    <property type="project" value="InterPro"/>
</dbReference>
<dbReference type="SMART" id="SM00382">
    <property type="entry name" value="AAA"/>
    <property type="match status" value="1"/>
</dbReference>
<evidence type="ECO:0000256" key="9">
    <source>
        <dbReference type="ARBA" id="ARBA00023136"/>
    </source>
</evidence>
<evidence type="ECO:0000256" key="7">
    <source>
        <dbReference type="ARBA" id="ARBA00022840"/>
    </source>
</evidence>
<organism evidence="13 14">
    <name type="scientific">Deinococcus ficus</name>
    <dbReference type="NCBI Taxonomy" id="317577"/>
    <lineage>
        <taxon>Bacteria</taxon>
        <taxon>Thermotogati</taxon>
        <taxon>Deinococcota</taxon>
        <taxon>Deinococci</taxon>
        <taxon>Deinococcales</taxon>
        <taxon>Deinococcaceae</taxon>
        <taxon>Deinococcus</taxon>
    </lineage>
</organism>
<keyword evidence="9 10" id="KW-0472">Membrane</keyword>
<dbReference type="InterPro" id="IPR017871">
    <property type="entry name" value="ABC_transporter-like_CS"/>
</dbReference>
<evidence type="ECO:0000256" key="3">
    <source>
        <dbReference type="ARBA" id="ARBA00022475"/>
    </source>
</evidence>
<reference evidence="13 14" key="1">
    <citation type="submission" date="2017-05" db="EMBL/GenBank/DDBJ databases">
        <title>The complete genome sequence of Deinococcus ficus isolated from the rhizosphere of the Ficus religiosa L. in Taiwan.</title>
        <authorList>
            <person name="Wu K.-M."/>
            <person name="Liao T.-L."/>
            <person name="Liu Y.-M."/>
            <person name="Young C.-C."/>
            <person name="Tsai S.-F."/>
        </authorList>
    </citation>
    <scope>NUCLEOTIDE SEQUENCE [LARGE SCALE GENOMIC DNA]</scope>
    <source>
        <strain evidence="13 14">CC-FR2-10</strain>
    </source>
</reference>
<dbReference type="KEGG" id="dfc:DFI_08695"/>
<dbReference type="Gene3D" id="1.20.1560.10">
    <property type="entry name" value="ABC transporter type 1, transmembrane domain"/>
    <property type="match status" value="1"/>
</dbReference>
<sequence length="610" mass="66308">MITHYHDFARTHIPAQPTDLPATPTYAAAVPHPTPGVTRRLYGLLTPYRRTVGVGLLLLTLSVIAELYPPLVWIRVVDHGIAQRDWPYIATQLALLVLVFGAQQLLSASRGILLERAGQRLTLDLRLAVYRKLQAQSADYFESQRTGDLIARVTGDVDAIQDVLVRGTDSVLANALRLIGVIGIFIALNPVLGAATTLPMLAVGALLWRYARTVRPTYRAARTRLGDLTALITDRLGGMRVVQTHAREAQETARVEALGRELYDVQVRAVTLRNRSFPLARFVGNMGNVIMLGGGAWLIMQGQFTIGGLLAYRGYGRYFYGPLDDLVGIADLLQRAEASGRRVFEVLDAPVTVQDHPDARPLPDPARGEIEFRNVTYGYDPARPVLRDVSFRVPAGQRVAVLGESGAGKSTLLGLVTRAHDPQAGQVLIDGLDVRTLTLHSLRRAAVTMPQDTFLFHDTVRANVTYAHPAATPTEIQDALRAAHALDFVQALPDGLDTLVGERGVKLSGGQRQRLGIARTLLARPRVLLLDEPTSAVDAESEAQVVAALDDLMRGRTALIVTHRLSLARGADRVLVIQDGRIVEDGPPAKLLEQGGAYAALDRTSRALVG</sequence>
<evidence type="ECO:0000256" key="2">
    <source>
        <dbReference type="ARBA" id="ARBA00022448"/>
    </source>
</evidence>
<keyword evidence="2" id="KW-0813">Transport</keyword>
<dbReference type="EMBL" id="CP021081">
    <property type="protein sequence ID" value="ASN81068.1"/>
    <property type="molecule type" value="Genomic_DNA"/>
</dbReference>
<evidence type="ECO:0000256" key="6">
    <source>
        <dbReference type="ARBA" id="ARBA00022741"/>
    </source>
</evidence>
<keyword evidence="6" id="KW-0547">Nucleotide-binding</keyword>
<dbReference type="FunFam" id="3.40.50.300:FF:001001">
    <property type="entry name" value="Multidrug ABC transporter ATP-binding protein"/>
    <property type="match status" value="1"/>
</dbReference>
<evidence type="ECO:0000256" key="10">
    <source>
        <dbReference type="SAM" id="Phobius"/>
    </source>
</evidence>
<dbReference type="AlphaFoldDB" id="A0A221SWR7"/>